<feature type="region of interest" description="Disordered" evidence="7">
    <location>
        <begin position="315"/>
        <end position="341"/>
    </location>
</feature>
<evidence type="ECO:0000256" key="1">
    <source>
        <dbReference type="ARBA" id="ARBA00004651"/>
    </source>
</evidence>
<feature type="transmembrane region" description="Helical" evidence="8">
    <location>
        <begin position="14"/>
        <end position="36"/>
    </location>
</feature>
<dbReference type="PANTHER" id="PTHR32322">
    <property type="entry name" value="INNER MEMBRANE TRANSPORTER"/>
    <property type="match status" value="1"/>
</dbReference>
<dbReference type="SUPFAM" id="SSF103481">
    <property type="entry name" value="Multidrug resistance efflux transporter EmrE"/>
    <property type="match status" value="2"/>
</dbReference>
<dbReference type="RefSeq" id="WP_094013934.1">
    <property type="nucleotide sequence ID" value="NZ_NMQW01000008.1"/>
</dbReference>
<feature type="transmembrane region" description="Helical" evidence="8">
    <location>
        <begin position="229"/>
        <end position="252"/>
    </location>
</feature>
<feature type="domain" description="EamA" evidence="9">
    <location>
        <begin position="168"/>
        <end position="303"/>
    </location>
</feature>
<keyword evidence="4 8" id="KW-0812">Transmembrane</keyword>
<keyword evidence="5 8" id="KW-1133">Transmembrane helix</keyword>
<feature type="transmembrane region" description="Helical" evidence="8">
    <location>
        <begin position="197"/>
        <end position="217"/>
    </location>
</feature>
<sequence>MLTESKSSGVLQRVLPHAGFVIVYILWGINISVMKIGGQLWDPLVFNGLRYLSIIPFLWVYTYFYYRRSGLKLQIAGRDLALICTLGAVSAIGMEALLQYALQFSNSANGAVLGRGFMPVITAVIAVILKDIRLTWRVILGIPMAFLSIILIVAGGEHGFHLGAETLRGDVLLLLRSFLGAFYLIGMNRLVNKYPLALLVSLEMTAGALALLPFLLWKADTAYSASISGIGWLCLGYTALFATLIGFSIHNWSLSRLGPFKSSVYGYLLPATAAAAGYWLLREHLSLNQYIGGAGVLAAMYLVQKDRMQLMKDRSSASANPGTVGNVGGSAEAKHQLKGGS</sequence>
<keyword evidence="11" id="KW-1185">Reference proteome</keyword>
<dbReference type="EMBL" id="NMQW01000008">
    <property type="protein sequence ID" value="OXM87186.1"/>
    <property type="molecule type" value="Genomic_DNA"/>
</dbReference>
<dbReference type="InterPro" id="IPR037185">
    <property type="entry name" value="EmrE-like"/>
</dbReference>
<name>A0A229UUJ2_9BACL</name>
<dbReference type="AlphaFoldDB" id="A0A229UUJ2"/>
<dbReference type="Pfam" id="PF00892">
    <property type="entry name" value="EamA"/>
    <property type="match status" value="2"/>
</dbReference>
<dbReference type="GO" id="GO:0005886">
    <property type="term" value="C:plasma membrane"/>
    <property type="evidence" value="ECO:0007669"/>
    <property type="project" value="UniProtKB-SubCell"/>
</dbReference>
<feature type="transmembrane region" description="Helical" evidence="8">
    <location>
        <begin position="78"/>
        <end position="102"/>
    </location>
</feature>
<evidence type="ECO:0000256" key="4">
    <source>
        <dbReference type="ARBA" id="ARBA00022692"/>
    </source>
</evidence>
<evidence type="ECO:0000256" key="3">
    <source>
        <dbReference type="ARBA" id="ARBA00022475"/>
    </source>
</evidence>
<feature type="transmembrane region" description="Helical" evidence="8">
    <location>
        <begin position="108"/>
        <end position="129"/>
    </location>
</feature>
<keyword evidence="6 8" id="KW-0472">Membrane</keyword>
<evidence type="ECO:0000256" key="5">
    <source>
        <dbReference type="ARBA" id="ARBA00022989"/>
    </source>
</evidence>
<organism evidence="10 11">
    <name type="scientific">Paenibacillus rigui</name>
    <dbReference type="NCBI Taxonomy" id="554312"/>
    <lineage>
        <taxon>Bacteria</taxon>
        <taxon>Bacillati</taxon>
        <taxon>Bacillota</taxon>
        <taxon>Bacilli</taxon>
        <taxon>Bacillales</taxon>
        <taxon>Paenibacillaceae</taxon>
        <taxon>Paenibacillus</taxon>
    </lineage>
</organism>
<evidence type="ECO:0000256" key="6">
    <source>
        <dbReference type="ARBA" id="ARBA00023136"/>
    </source>
</evidence>
<comment type="similarity">
    <text evidence="2">Belongs to the EamA transporter family.</text>
</comment>
<accession>A0A229UUJ2</accession>
<proteinExistence type="inferred from homology"/>
<reference evidence="10 11" key="1">
    <citation type="submission" date="2017-07" db="EMBL/GenBank/DDBJ databases">
        <title>Genome sequencing and assembly of Paenibacillus rigui.</title>
        <authorList>
            <person name="Mayilraj S."/>
        </authorList>
    </citation>
    <scope>NUCLEOTIDE SEQUENCE [LARGE SCALE GENOMIC DNA]</scope>
    <source>
        <strain evidence="10 11">JCM 16352</strain>
    </source>
</reference>
<evidence type="ECO:0000256" key="2">
    <source>
        <dbReference type="ARBA" id="ARBA00007362"/>
    </source>
</evidence>
<feature type="transmembrane region" description="Helical" evidence="8">
    <location>
        <begin position="136"/>
        <end position="155"/>
    </location>
</feature>
<evidence type="ECO:0000313" key="10">
    <source>
        <dbReference type="EMBL" id="OXM87186.1"/>
    </source>
</evidence>
<feature type="transmembrane region" description="Helical" evidence="8">
    <location>
        <begin position="48"/>
        <end position="66"/>
    </location>
</feature>
<feature type="transmembrane region" description="Helical" evidence="8">
    <location>
        <begin position="167"/>
        <end position="185"/>
    </location>
</feature>
<evidence type="ECO:0000256" key="8">
    <source>
        <dbReference type="SAM" id="Phobius"/>
    </source>
</evidence>
<feature type="domain" description="EamA" evidence="9">
    <location>
        <begin position="20"/>
        <end position="153"/>
    </location>
</feature>
<comment type="caution">
    <text evidence="10">The sequence shown here is derived from an EMBL/GenBank/DDBJ whole genome shotgun (WGS) entry which is preliminary data.</text>
</comment>
<feature type="transmembrane region" description="Helical" evidence="8">
    <location>
        <begin position="287"/>
        <end position="304"/>
    </location>
</feature>
<dbReference type="OrthoDB" id="2550680at2"/>
<evidence type="ECO:0000259" key="9">
    <source>
        <dbReference type="Pfam" id="PF00892"/>
    </source>
</evidence>
<dbReference type="InterPro" id="IPR050638">
    <property type="entry name" value="AA-Vitamin_Transporters"/>
</dbReference>
<dbReference type="Proteomes" id="UP000215509">
    <property type="component" value="Unassembled WGS sequence"/>
</dbReference>
<keyword evidence="3" id="KW-1003">Cell membrane</keyword>
<protein>
    <submittedName>
        <fullName evidence="10">Multidrug DMT transporter permease</fullName>
    </submittedName>
</protein>
<evidence type="ECO:0000256" key="7">
    <source>
        <dbReference type="SAM" id="MobiDB-lite"/>
    </source>
</evidence>
<comment type="subcellular location">
    <subcellularLocation>
        <location evidence="1">Cell membrane</location>
        <topology evidence="1">Multi-pass membrane protein</topology>
    </subcellularLocation>
</comment>
<dbReference type="PANTHER" id="PTHR32322:SF18">
    <property type="entry name" value="S-ADENOSYLMETHIONINE_S-ADENOSYLHOMOCYSTEINE TRANSPORTER"/>
    <property type="match status" value="1"/>
</dbReference>
<gene>
    <name evidence="10" type="ORF">CF651_05925</name>
</gene>
<dbReference type="InterPro" id="IPR000620">
    <property type="entry name" value="EamA_dom"/>
</dbReference>
<evidence type="ECO:0000313" key="11">
    <source>
        <dbReference type="Proteomes" id="UP000215509"/>
    </source>
</evidence>
<feature type="transmembrane region" description="Helical" evidence="8">
    <location>
        <begin position="264"/>
        <end position="281"/>
    </location>
</feature>